<name>A0A2U1QHJ0_ARTAN</name>
<keyword evidence="2" id="KW-0812">Transmembrane</keyword>
<accession>A0A2U1QHJ0</accession>
<feature type="transmembrane region" description="Helical" evidence="2">
    <location>
        <begin position="161"/>
        <end position="180"/>
    </location>
</feature>
<dbReference type="AlphaFoldDB" id="A0A2U1QHJ0"/>
<keyword evidence="2" id="KW-1133">Transmembrane helix</keyword>
<sequence length="416" mass="46068">MFVDLYKPLYSYGSRAYQPANSLSADVSGGNSHAYDQTFASGFDGAINDVGSTSSVLLHSDVALRDADEGAQVRLPSEEHSHPVFVNSADGSSAAFVPVQISTVQGSVSTFRAVNVEPHLSDTHWQMAADEGSSTGAGTSRANEGTFVTRMDLDFSRGDQYVVLHIVFHAILFLLVRAYLVTQNYASGFPRTNTHPREIPPSGGRTRRPRAARRQVNRRHASAGPARGVDRAVSPVQGPIAPPQRQGRYLPFVYRTYLLDVSIVILFLIFNAFTFCISTGAPSDYKSFGRCDQVCQHCQAVFWLEEKRSRLPATARDKLRDADIPNFQIRLFGVAGSSQYELPTADTIGAIVYEGGPESMTDYDIVIERHSMEPESVNKLHPTLSFKSYAQEFGWLRHARRKEDDYEDVLCISVMR</sequence>
<evidence type="ECO:0000256" key="1">
    <source>
        <dbReference type="SAM" id="MobiDB-lite"/>
    </source>
</evidence>
<keyword evidence="4" id="KW-1185">Reference proteome</keyword>
<proteinExistence type="predicted"/>
<keyword evidence="2" id="KW-0472">Membrane</keyword>
<comment type="caution">
    <text evidence="3">The sequence shown here is derived from an EMBL/GenBank/DDBJ whole genome shotgun (WGS) entry which is preliminary data.</text>
</comment>
<gene>
    <name evidence="3" type="ORF">CTI12_AA029330</name>
</gene>
<organism evidence="3 4">
    <name type="scientific">Artemisia annua</name>
    <name type="common">Sweet wormwood</name>
    <dbReference type="NCBI Taxonomy" id="35608"/>
    <lineage>
        <taxon>Eukaryota</taxon>
        <taxon>Viridiplantae</taxon>
        <taxon>Streptophyta</taxon>
        <taxon>Embryophyta</taxon>
        <taxon>Tracheophyta</taxon>
        <taxon>Spermatophyta</taxon>
        <taxon>Magnoliopsida</taxon>
        <taxon>eudicotyledons</taxon>
        <taxon>Gunneridae</taxon>
        <taxon>Pentapetalae</taxon>
        <taxon>asterids</taxon>
        <taxon>campanulids</taxon>
        <taxon>Asterales</taxon>
        <taxon>Asteraceae</taxon>
        <taxon>Asteroideae</taxon>
        <taxon>Anthemideae</taxon>
        <taxon>Artemisiinae</taxon>
        <taxon>Artemisia</taxon>
    </lineage>
</organism>
<feature type="transmembrane region" description="Helical" evidence="2">
    <location>
        <begin position="257"/>
        <end position="277"/>
    </location>
</feature>
<protein>
    <submittedName>
        <fullName evidence="3">Uncharacterized protein</fullName>
    </submittedName>
</protein>
<dbReference type="OrthoDB" id="1722452at2759"/>
<feature type="region of interest" description="Disordered" evidence="1">
    <location>
        <begin position="190"/>
        <end position="240"/>
    </location>
</feature>
<evidence type="ECO:0000256" key="2">
    <source>
        <dbReference type="SAM" id="Phobius"/>
    </source>
</evidence>
<dbReference type="EMBL" id="PKPP01000122">
    <property type="protein sequence ID" value="PWA97443.1"/>
    <property type="molecule type" value="Genomic_DNA"/>
</dbReference>
<evidence type="ECO:0000313" key="3">
    <source>
        <dbReference type="EMBL" id="PWA97443.1"/>
    </source>
</evidence>
<reference evidence="3 4" key="1">
    <citation type="journal article" date="2018" name="Mol. Plant">
        <title>The genome of Artemisia annua provides insight into the evolution of Asteraceae family and artemisinin biosynthesis.</title>
        <authorList>
            <person name="Shen Q."/>
            <person name="Zhang L."/>
            <person name="Liao Z."/>
            <person name="Wang S."/>
            <person name="Yan T."/>
            <person name="Shi P."/>
            <person name="Liu M."/>
            <person name="Fu X."/>
            <person name="Pan Q."/>
            <person name="Wang Y."/>
            <person name="Lv Z."/>
            <person name="Lu X."/>
            <person name="Zhang F."/>
            <person name="Jiang W."/>
            <person name="Ma Y."/>
            <person name="Chen M."/>
            <person name="Hao X."/>
            <person name="Li L."/>
            <person name="Tang Y."/>
            <person name="Lv G."/>
            <person name="Zhou Y."/>
            <person name="Sun X."/>
            <person name="Brodelius P.E."/>
            <person name="Rose J.K.C."/>
            <person name="Tang K."/>
        </authorList>
    </citation>
    <scope>NUCLEOTIDE SEQUENCE [LARGE SCALE GENOMIC DNA]</scope>
    <source>
        <strain evidence="4">cv. Huhao1</strain>
        <tissue evidence="3">Leaf</tissue>
    </source>
</reference>
<dbReference type="Proteomes" id="UP000245207">
    <property type="component" value="Unassembled WGS sequence"/>
</dbReference>
<feature type="compositionally biased region" description="Basic residues" evidence="1">
    <location>
        <begin position="205"/>
        <end position="221"/>
    </location>
</feature>
<evidence type="ECO:0000313" key="4">
    <source>
        <dbReference type="Proteomes" id="UP000245207"/>
    </source>
</evidence>